<keyword evidence="1" id="KW-0472">Membrane</keyword>
<feature type="transmembrane region" description="Helical" evidence="1">
    <location>
        <begin position="89"/>
        <end position="110"/>
    </location>
</feature>
<dbReference type="EMBL" id="CP015820">
    <property type="protein sequence ID" value="AQT43595.1"/>
    <property type="molecule type" value="Genomic_DNA"/>
</dbReference>
<dbReference type="Proteomes" id="UP000189660">
    <property type="component" value="Chromosome"/>
</dbReference>
<sequence length="208" mass="24138">MLVIWEAVKSAFSNMTVFDGRANRKEFSLFLLFDVFAFTVLFLIAFFDTNSIFSQILNFPITALGIFLYIPSVSLIIRRFHDVEWHGLWLIFPFIGIIFLLPLIILWLVFSIFYHLTGLFGLVIWIFLVGLLPIQLFHLKTGEPMFYLLLGVPAAIYILFALILCPMRSQKGQNKYGEPSLNLYSEQYFFDKAHNHSPDNEPPSEQEK</sequence>
<proteinExistence type="predicted"/>
<dbReference type="KEGG" id="bapa:BBC0178_021670"/>
<gene>
    <name evidence="2" type="ORF">BBC0178_021670</name>
</gene>
<feature type="transmembrane region" description="Helical" evidence="1">
    <location>
        <begin position="117"/>
        <end position="139"/>
    </location>
</feature>
<keyword evidence="3" id="KW-1185">Reference proteome</keyword>
<keyword evidence="1" id="KW-1133">Transmembrane helix</keyword>
<dbReference type="InterPro" id="IPR008523">
    <property type="entry name" value="DUF805"/>
</dbReference>
<accession>A0A1U9ME73</accession>
<dbReference type="GO" id="GO:0005886">
    <property type="term" value="C:plasma membrane"/>
    <property type="evidence" value="ECO:0007669"/>
    <property type="project" value="TreeGrafter"/>
</dbReference>
<organism evidence="2 3">
    <name type="scientific">Bartonella apihabitans</name>
    <dbReference type="NCBI Taxonomy" id="2750929"/>
    <lineage>
        <taxon>Bacteria</taxon>
        <taxon>Pseudomonadati</taxon>
        <taxon>Pseudomonadota</taxon>
        <taxon>Alphaproteobacteria</taxon>
        <taxon>Hyphomicrobiales</taxon>
        <taxon>Bartonellaceae</taxon>
        <taxon>Bartonella</taxon>
    </lineage>
</organism>
<dbReference type="PANTHER" id="PTHR34980">
    <property type="entry name" value="INNER MEMBRANE PROTEIN-RELATED-RELATED"/>
    <property type="match status" value="1"/>
</dbReference>
<feature type="transmembrane region" description="Helical" evidence="1">
    <location>
        <begin position="145"/>
        <end position="165"/>
    </location>
</feature>
<evidence type="ECO:0000256" key="1">
    <source>
        <dbReference type="SAM" id="Phobius"/>
    </source>
</evidence>
<protein>
    <submittedName>
        <fullName evidence="2">Uncharacterized membrane protein YhaH, DUF805 family</fullName>
    </submittedName>
</protein>
<reference evidence="2 3" key="1">
    <citation type="submission" date="2016-11" db="EMBL/GenBank/DDBJ databases">
        <title>Comparative genomics of Bartonella apis.</title>
        <authorList>
            <person name="Engel P."/>
        </authorList>
    </citation>
    <scope>NUCLEOTIDE SEQUENCE [LARGE SCALE GENOMIC DNA]</scope>
    <source>
        <strain evidence="2 3">BBC0178</strain>
    </source>
</reference>
<name>A0A1U9ME73_9HYPH</name>
<dbReference type="OrthoDB" id="9812349at2"/>
<feature type="transmembrane region" description="Helical" evidence="1">
    <location>
        <begin position="59"/>
        <end position="77"/>
    </location>
</feature>
<dbReference type="AlphaFoldDB" id="A0A1U9ME73"/>
<keyword evidence="1" id="KW-0812">Transmembrane</keyword>
<feature type="transmembrane region" description="Helical" evidence="1">
    <location>
        <begin position="27"/>
        <end position="47"/>
    </location>
</feature>
<evidence type="ECO:0000313" key="2">
    <source>
        <dbReference type="EMBL" id="AQT43595.1"/>
    </source>
</evidence>
<dbReference type="Pfam" id="PF05656">
    <property type="entry name" value="DUF805"/>
    <property type="match status" value="1"/>
</dbReference>
<dbReference type="PANTHER" id="PTHR34980:SF2">
    <property type="entry name" value="INNER MEMBRANE PROTEIN YHAH-RELATED"/>
    <property type="match status" value="1"/>
</dbReference>
<evidence type="ECO:0000313" key="3">
    <source>
        <dbReference type="Proteomes" id="UP000189660"/>
    </source>
</evidence>